<dbReference type="Pfam" id="PF13424">
    <property type="entry name" value="TPR_12"/>
    <property type="match status" value="1"/>
</dbReference>
<keyword evidence="5" id="KW-0547">Nucleotide-binding</keyword>
<name>A0ABP1EZE8_9FLAO</name>
<organism evidence="13 14">
    <name type="scientific">Tenacibaculum polynesiense</name>
    <dbReference type="NCBI Taxonomy" id="3137857"/>
    <lineage>
        <taxon>Bacteria</taxon>
        <taxon>Pseudomonadati</taxon>
        <taxon>Bacteroidota</taxon>
        <taxon>Flavobacteriia</taxon>
        <taxon>Flavobacteriales</taxon>
        <taxon>Flavobacteriaceae</taxon>
        <taxon>Tenacibaculum</taxon>
    </lineage>
</organism>
<dbReference type="Gene3D" id="1.20.5.1930">
    <property type="match status" value="1"/>
</dbReference>
<evidence type="ECO:0000256" key="7">
    <source>
        <dbReference type="ARBA" id="ARBA00022840"/>
    </source>
</evidence>
<dbReference type="EMBL" id="CAXJIO010000013">
    <property type="protein sequence ID" value="CAL2103636.1"/>
    <property type="molecule type" value="Genomic_DNA"/>
</dbReference>
<dbReference type="Gene3D" id="3.30.565.10">
    <property type="entry name" value="Histidine kinase-like ATPase, C-terminal domain"/>
    <property type="match status" value="1"/>
</dbReference>
<keyword evidence="11" id="KW-0732">Signal</keyword>
<keyword evidence="6 13" id="KW-0418">Kinase</keyword>
<dbReference type="SMART" id="SM00028">
    <property type="entry name" value="TPR"/>
    <property type="match status" value="3"/>
</dbReference>
<evidence type="ECO:0000256" key="4">
    <source>
        <dbReference type="ARBA" id="ARBA00022679"/>
    </source>
</evidence>
<dbReference type="SMART" id="SM00387">
    <property type="entry name" value="HATPase_c"/>
    <property type="match status" value="1"/>
</dbReference>
<evidence type="ECO:0000256" key="6">
    <source>
        <dbReference type="ARBA" id="ARBA00022777"/>
    </source>
</evidence>
<comment type="caution">
    <text evidence="13">The sequence shown here is derived from an EMBL/GenBank/DDBJ whole genome shotgun (WGS) entry which is preliminary data.</text>
</comment>
<keyword evidence="10" id="KW-1133">Transmembrane helix</keyword>
<dbReference type="PANTHER" id="PTHR24421">
    <property type="entry name" value="NITRATE/NITRITE SENSOR PROTEIN NARX-RELATED"/>
    <property type="match status" value="1"/>
</dbReference>
<evidence type="ECO:0000313" key="14">
    <source>
        <dbReference type="Proteomes" id="UP001497527"/>
    </source>
</evidence>
<dbReference type="SUPFAM" id="SSF55874">
    <property type="entry name" value="ATPase domain of HSP90 chaperone/DNA topoisomerase II/histidine kinase"/>
    <property type="match status" value="1"/>
</dbReference>
<dbReference type="PROSITE" id="PS50109">
    <property type="entry name" value="HIS_KIN"/>
    <property type="match status" value="1"/>
</dbReference>
<dbReference type="PANTHER" id="PTHR24421:SF10">
    <property type="entry name" value="NITRATE_NITRITE SENSOR PROTEIN NARQ"/>
    <property type="match status" value="1"/>
</dbReference>
<dbReference type="InterPro" id="IPR019734">
    <property type="entry name" value="TPR_rpt"/>
</dbReference>
<evidence type="ECO:0000256" key="5">
    <source>
        <dbReference type="ARBA" id="ARBA00022741"/>
    </source>
</evidence>
<keyword evidence="10" id="KW-0472">Membrane</keyword>
<keyword evidence="3" id="KW-0597">Phosphoprotein</keyword>
<sequence length="643" mass="73783">MSKIYTIFFLTLFLLTGNTVLSMASNNANTVALNRGKTATAQKDKTNDSIYKVLKKLYKIKKYPEVLKEALIVFNNAKNDKDFFLMYQTAEIIADVYKKSFNYKLSIKYYKLSIESLNNYKNLNNEKLLQNDNLDLLSKSYLKIGATYLSIYRNLKHKYTDSNYQKLLDVGVSKSYDTEFSSVEDITKFKDSAYYYFSKLEELPSLNDEILKSKAISHINMSAMYQLDSMYVEAKESVLKAIEIHKKRNDKIRLAQSLTNLGGVYSSTGEYNKAKETYYKGIETIKKNESEEAIKLKADLYFNLAWAMRNLKDYKAYDYQELSYEIEDVLKEKDIRDIIKKIEANHKENLEAQKIDYIKEQRKLKEAEDSRAKWLFSLLSVLVLLISGVVIYNYKLRQKNLSLKLSESNLLQQQSIEKLKSEAQIKILNATIDGKESERKLIAETLHDNVSALLSSANMHLSATKKQYNGDTPLEVEKTRAIILEASQKVRDLSHNLVSSILLKFGLEYAVKDVAKKYSNSQLAFEVSAQNINRYNQEFEIKIFNIIQELINNIIKHSKANHAKIALKEEKDQLTILIRDDGVGFAPSSSSIKDGIGLNQIDARVHVMNGKFIMSSEINKGTEAIITVPIQQQKKEFKLTSVS</sequence>
<keyword evidence="9" id="KW-0802">TPR repeat</keyword>
<feature type="signal peptide" evidence="11">
    <location>
        <begin position="1"/>
        <end position="24"/>
    </location>
</feature>
<evidence type="ECO:0000256" key="11">
    <source>
        <dbReference type="SAM" id="SignalP"/>
    </source>
</evidence>
<dbReference type="InterPro" id="IPR005467">
    <property type="entry name" value="His_kinase_dom"/>
</dbReference>
<reference evidence="13 14" key="1">
    <citation type="submission" date="2024-05" db="EMBL/GenBank/DDBJ databases">
        <authorList>
            <person name="Duchaud E."/>
        </authorList>
    </citation>
    <scope>NUCLEOTIDE SEQUENCE [LARGE SCALE GENOMIC DNA]</scope>
    <source>
        <strain evidence="13">Ena-SAMPLE-TAB-13-05-2024-13:56:06:370-140308</strain>
    </source>
</reference>
<dbReference type="CDD" id="cd16917">
    <property type="entry name" value="HATPase_UhpB-NarQ-NarX-like"/>
    <property type="match status" value="1"/>
</dbReference>
<keyword evidence="4" id="KW-0808">Transferase</keyword>
<dbReference type="InterPro" id="IPR003594">
    <property type="entry name" value="HATPase_dom"/>
</dbReference>
<dbReference type="InterPro" id="IPR050482">
    <property type="entry name" value="Sensor_HK_TwoCompSys"/>
</dbReference>
<proteinExistence type="predicted"/>
<dbReference type="PROSITE" id="PS50005">
    <property type="entry name" value="TPR"/>
    <property type="match status" value="1"/>
</dbReference>
<dbReference type="InterPro" id="IPR036890">
    <property type="entry name" value="HATPase_C_sf"/>
</dbReference>
<dbReference type="GO" id="GO:0016301">
    <property type="term" value="F:kinase activity"/>
    <property type="evidence" value="ECO:0007669"/>
    <property type="project" value="UniProtKB-KW"/>
</dbReference>
<keyword evidence="14" id="KW-1185">Reference proteome</keyword>
<evidence type="ECO:0000313" key="13">
    <source>
        <dbReference type="EMBL" id="CAL2103636.1"/>
    </source>
</evidence>
<keyword evidence="7" id="KW-0067">ATP-binding</keyword>
<dbReference type="SUPFAM" id="SSF48452">
    <property type="entry name" value="TPR-like"/>
    <property type="match status" value="1"/>
</dbReference>
<feature type="repeat" description="TPR" evidence="9">
    <location>
        <begin position="255"/>
        <end position="288"/>
    </location>
</feature>
<accession>A0ABP1EZE8</accession>
<comment type="catalytic activity">
    <reaction evidence="1">
        <text>ATP + protein L-histidine = ADP + protein N-phospho-L-histidine.</text>
        <dbReference type="EC" id="2.7.13.3"/>
    </reaction>
</comment>
<gene>
    <name evidence="13" type="ORF">T190423A01A_40229</name>
</gene>
<feature type="domain" description="Histidine kinase" evidence="12">
    <location>
        <begin position="441"/>
        <end position="632"/>
    </location>
</feature>
<dbReference type="EC" id="2.7.13.3" evidence="2"/>
<dbReference type="InterPro" id="IPR011990">
    <property type="entry name" value="TPR-like_helical_dom_sf"/>
</dbReference>
<dbReference type="Proteomes" id="UP001497527">
    <property type="component" value="Unassembled WGS sequence"/>
</dbReference>
<evidence type="ECO:0000256" key="3">
    <source>
        <dbReference type="ARBA" id="ARBA00022553"/>
    </source>
</evidence>
<keyword evidence="10" id="KW-0812">Transmembrane</keyword>
<evidence type="ECO:0000256" key="10">
    <source>
        <dbReference type="SAM" id="Phobius"/>
    </source>
</evidence>
<dbReference type="Gene3D" id="1.25.40.10">
    <property type="entry name" value="Tetratricopeptide repeat domain"/>
    <property type="match status" value="1"/>
</dbReference>
<feature type="chain" id="PRO_5046925187" description="histidine kinase" evidence="11">
    <location>
        <begin position="25"/>
        <end position="643"/>
    </location>
</feature>
<evidence type="ECO:0000256" key="9">
    <source>
        <dbReference type="PROSITE-ProRule" id="PRU00339"/>
    </source>
</evidence>
<evidence type="ECO:0000256" key="1">
    <source>
        <dbReference type="ARBA" id="ARBA00000085"/>
    </source>
</evidence>
<evidence type="ECO:0000259" key="12">
    <source>
        <dbReference type="PROSITE" id="PS50109"/>
    </source>
</evidence>
<dbReference type="Pfam" id="PF02518">
    <property type="entry name" value="HATPase_c"/>
    <property type="match status" value="1"/>
</dbReference>
<evidence type="ECO:0000256" key="8">
    <source>
        <dbReference type="ARBA" id="ARBA00023012"/>
    </source>
</evidence>
<dbReference type="InterPro" id="IPR011712">
    <property type="entry name" value="Sig_transdc_His_kin_sub3_dim/P"/>
</dbReference>
<feature type="transmembrane region" description="Helical" evidence="10">
    <location>
        <begin position="374"/>
        <end position="394"/>
    </location>
</feature>
<protein>
    <recommendedName>
        <fullName evidence="2">histidine kinase</fullName>
        <ecNumber evidence="2">2.7.13.3</ecNumber>
    </recommendedName>
</protein>
<keyword evidence="8" id="KW-0902">Two-component regulatory system</keyword>
<evidence type="ECO:0000256" key="2">
    <source>
        <dbReference type="ARBA" id="ARBA00012438"/>
    </source>
</evidence>
<dbReference type="Pfam" id="PF07730">
    <property type="entry name" value="HisKA_3"/>
    <property type="match status" value="1"/>
</dbReference>